<dbReference type="InterPro" id="IPR003607">
    <property type="entry name" value="HD/PDEase_dom"/>
</dbReference>
<protein>
    <recommendedName>
        <fullName evidence="4">Response regulator</fullName>
    </recommendedName>
</protein>
<dbReference type="SMART" id="SM00448">
    <property type="entry name" value="REC"/>
    <property type="match status" value="1"/>
</dbReference>
<dbReference type="CDD" id="cd00077">
    <property type="entry name" value="HDc"/>
    <property type="match status" value="1"/>
</dbReference>
<dbReference type="GO" id="GO:0000160">
    <property type="term" value="P:phosphorelay signal transduction system"/>
    <property type="evidence" value="ECO:0007669"/>
    <property type="project" value="InterPro"/>
</dbReference>
<dbReference type="AlphaFoldDB" id="A0A3B0R6I4"/>
<dbReference type="SUPFAM" id="SSF52172">
    <property type="entry name" value="CheY-like"/>
    <property type="match status" value="1"/>
</dbReference>
<name>A0A3B0R6I4_9ZZZZ</name>
<dbReference type="SUPFAM" id="SSF109604">
    <property type="entry name" value="HD-domain/PDEase-like"/>
    <property type="match status" value="1"/>
</dbReference>
<dbReference type="InterPro" id="IPR011006">
    <property type="entry name" value="CheY-like_superfamily"/>
</dbReference>
<dbReference type="Gene3D" id="1.10.3210.10">
    <property type="entry name" value="Hypothetical protein af1432"/>
    <property type="match status" value="1"/>
</dbReference>
<sequence length="413" mass="46883">MRENGEGHTILFVDDEENILKSLSRLFRRADDHVMTATSGKEALELFLDNDITLVVSDYRMPEMDGVEFLSKVKELSPNTVRFMLTGYADKAATIAAINSGEVARYVTKPWNDEELKAMIGEAMDHHDLRMENKRLDLLTRKQNAELTELNHGLEEKVRDKTKKIRENFFAFVRIFANMMEFYDPYKSHSKRVAVLAKEIAIKMALDESEVELIESAALLHNIGLIGIPREILDKEDSELEKYERVLVRQSPLLSQELLSSIDTLRQAGVIIRSHMERSDGSGYPDGLKGEEIPLGARIIAVADQYDTLVKRRTEPLSRKEATEWLSAKHAAGFDPDVVRCFDSFIFSWKDEQASIAVPVADIKAGVVLAKDVYTAKGRLLVPKETRLTDVMVERIRNFNTIDPVVERVQIMA</sequence>
<reference evidence="3" key="1">
    <citation type="submission" date="2018-06" db="EMBL/GenBank/DDBJ databases">
        <authorList>
            <person name="Zhirakovskaya E."/>
        </authorList>
    </citation>
    <scope>NUCLEOTIDE SEQUENCE</scope>
</reference>
<evidence type="ECO:0008006" key="4">
    <source>
        <dbReference type="Google" id="ProtNLM"/>
    </source>
</evidence>
<dbReference type="SMART" id="SM00471">
    <property type="entry name" value="HDc"/>
    <property type="match status" value="1"/>
</dbReference>
<evidence type="ECO:0000259" key="2">
    <source>
        <dbReference type="PROSITE" id="PS51832"/>
    </source>
</evidence>
<feature type="domain" description="Response regulatory" evidence="1">
    <location>
        <begin position="9"/>
        <end position="124"/>
    </location>
</feature>
<organism evidence="3">
    <name type="scientific">hydrothermal vent metagenome</name>
    <dbReference type="NCBI Taxonomy" id="652676"/>
    <lineage>
        <taxon>unclassified sequences</taxon>
        <taxon>metagenomes</taxon>
        <taxon>ecological metagenomes</taxon>
    </lineage>
</organism>
<feature type="domain" description="HD-GYP" evidence="2">
    <location>
        <begin position="165"/>
        <end position="358"/>
    </location>
</feature>
<evidence type="ECO:0000259" key="1">
    <source>
        <dbReference type="PROSITE" id="PS50110"/>
    </source>
</evidence>
<dbReference type="CDD" id="cd17569">
    <property type="entry name" value="REC_HupR-like"/>
    <property type="match status" value="1"/>
</dbReference>
<dbReference type="PROSITE" id="PS51832">
    <property type="entry name" value="HD_GYP"/>
    <property type="match status" value="1"/>
</dbReference>
<dbReference type="PROSITE" id="PS50110">
    <property type="entry name" value="RESPONSE_REGULATORY"/>
    <property type="match status" value="1"/>
</dbReference>
<dbReference type="Gene3D" id="3.40.50.2300">
    <property type="match status" value="1"/>
</dbReference>
<proteinExistence type="predicted"/>
<dbReference type="EMBL" id="UOEA01000042">
    <property type="protein sequence ID" value="VAV83468.1"/>
    <property type="molecule type" value="Genomic_DNA"/>
</dbReference>
<dbReference type="InterPro" id="IPR037522">
    <property type="entry name" value="HD_GYP_dom"/>
</dbReference>
<evidence type="ECO:0000313" key="3">
    <source>
        <dbReference type="EMBL" id="VAV83468.1"/>
    </source>
</evidence>
<dbReference type="InterPro" id="IPR001789">
    <property type="entry name" value="Sig_transdc_resp-reg_receiver"/>
</dbReference>
<accession>A0A3B0R6I4</accession>
<dbReference type="Pfam" id="PF00072">
    <property type="entry name" value="Response_reg"/>
    <property type="match status" value="1"/>
</dbReference>
<dbReference type="Pfam" id="PF13487">
    <property type="entry name" value="HD_5"/>
    <property type="match status" value="1"/>
</dbReference>
<gene>
    <name evidence="3" type="ORF">MNBD_DELTA01-1411</name>
</gene>
<dbReference type="PANTHER" id="PTHR45228:SF8">
    <property type="entry name" value="TWO-COMPONENT RESPONSE REGULATOR-RELATED"/>
    <property type="match status" value="1"/>
</dbReference>
<dbReference type="InterPro" id="IPR052020">
    <property type="entry name" value="Cyclic_di-GMP/3'3'-cGAMP_PDE"/>
</dbReference>
<dbReference type="PANTHER" id="PTHR45228">
    <property type="entry name" value="CYCLIC DI-GMP PHOSPHODIESTERASE TM_0186-RELATED"/>
    <property type="match status" value="1"/>
</dbReference>